<dbReference type="AlphaFoldDB" id="A0A1M5EG09"/>
<dbReference type="InterPro" id="IPR003004">
    <property type="entry name" value="GspF/PilC"/>
</dbReference>
<dbReference type="PANTHER" id="PTHR30012:SF4">
    <property type="entry name" value="MSHA BIOGENESIS PROTEIN MSHG"/>
    <property type="match status" value="1"/>
</dbReference>
<keyword evidence="11" id="KW-1185">Reference proteome</keyword>
<accession>A0A1M5EG09</accession>
<evidence type="ECO:0000256" key="7">
    <source>
        <dbReference type="ARBA" id="ARBA00023136"/>
    </source>
</evidence>
<evidence type="ECO:0000313" key="11">
    <source>
        <dbReference type="Proteomes" id="UP000184520"/>
    </source>
</evidence>
<evidence type="ECO:0000256" key="6">
    <source>
        <dbReference type="ARBA" id="ARBA00022989"/>
    </source>
</evidence>
<reference evidence="11" key="1">
    <citation type="submission" date="2016-11" db="EMBL/GenBank/DDBJ databases">
        <authorList>
            <person name="Varghese N."/>
            <person name="Submissions S."/>
        </authorList>
    </citation>
    <scope>NUCLEOTIDE SEQUENCE [LARGE SCALE GENOMIC DNA]</scope>
    <source>
        <strain evidence="11">CGMCC 1.8995</strain>
    </source>
</reference>
<dbReference type="Pfam" id="PF00482">
    <property type="entry name" value="T2SSF"/>
    <property type="match status" value="2"/>
</dbReference>
<keyword evidence="6 8" id="KW-1133">Transmembrane helix</keyword>
<keyword evidence="5 8" id="KW-0812">Transmembrane</keyword>
<dbReference type="PRINTS" id="PR00812">
    <property type="entry name" value="BCTERIALGSPF"/>
</dbReference>
<evidence type="ECO:0000256" key="2">
    <source>
        <dbReference type="ARBA" id="ARBA00005745"/>
    </source>
</evidence>
<dbReference type="GO" id="GO:0005886">
    <property type="term" value="C:plasma membrane"/>
    <property type="evidence" value="ECO:0007669"/>
    <property type="project" value="UniProtKB-SubCell"/>
</dbReference>
<dbReference type="RefSeq" id="WP_073316981.1">
    <property type="nucleotide sequence ID" value="NZ_FQWD01000001.1"/>
</dbReference>
<feature type="transmembrane region" description="Helical" evidence="8">
    <location>
        <begin position="214"/>
        <end position="240"/>
    </location>
</feature>
<dbReference type="STRING" id="634436.SAMN05216361_0380"/>
<comment type="similarity">
    <text evidence="2">Belongs to the GSP F family.</text>
</comment>
<sequence length="408" mass="45290">MPRFEYKGRESNGEMRSGMIDAIDANAAAKMLLARSVTPISIHPAAGGDGEAAVETVNFLTPKVTLDELVIFSRQMYSLTHAGIPILRAVSSLAESTNSLRLKLALTDIISLLERGRTLSSAMHQHEKIFSKLYVSVIHVGENTGRLDESFLQLAGYLEREQETRRQIKAATRYPIFVVFALVAALVIMNVFVIPKFADMFSKFGAELPIMTRFLLGMSDFFVNQWLFLVGGVVFIIAAVRHYLSTPDGLLNWDRRKLRMPIIGKVLERSLLARFCRSFSMMLQAGLPLTTALNLVAEAVGNRHMELRIITMRQSIEKGENLSRVAQASGLFTPMVLQMVNVGEETGRVDELLAEVAGFYEREVDYDLNSLTAKIEPILIGIVAGMVLVLALGIFTPMWDMMSAIKGN</sequence>
<keyword evidence="7 8" id="KW-0472">Membrane</keyword>
<dbReference type="Gene3D" id="1.20.81.30">
    <property type="entry name" value="Type II secretion system (T2SS), domain F"/>
    <property type="match status" value="2"/>
</dbReference>
<dbReference type="Proteomes" id="UP000184520">
    <property type="component" value="Unassembled WGS sequence"/>
</dbReference>
<dbReference type="EMBL" id="FQWD01000001">
    <property type="protein sequence ID" value="SHF78100.1"/>
    <property type="molecule type" value="Genomic_DNA"/>
</dbReference>
<dbReference type="InterPro" id="IPR018076">
    <property type="entry name" value="T2SS_GspF_dom"/>
</dbReference>
<proteinExistence type="inferred from homology"/>
<organism evidence="10 11">
    <name type="scientific">Marisediminitalea aggregata</name>
    <dbReference type="NCBI Taxonomy" id="634436"/>
    <lineage>
        <taxon>Bacteria</taxon>
        <taxon>Pseudomonadati</taxon>
        <taxon>Pseudomonadota</taxon>
        <taxon>Gammaproteobacteria</taxon>
        <taxon>Alteromonadales</taxon>
        <taxon>Alteromonadaceae</taxon>
        <taxon>Marisediminitalea</taxon>
    </lineage>
</organism>
<evidence type="ECO:0000259" key="9">
    <source>
        <dbReference type="Pfam" id="PF00482"/>
    </source>
</evidence>
<gene>
    <name evidence="10" type="ORF">SAMN05216361_0380</name>
</gene>
<dbReference type="InterPro" id="IPR042094">
    <property type="entry name" value="T2SS_GspF_sf"/>
</dbReference>
<keyword evidence="3" id="KW-1003">Cell membrane</keyword>
<feature type="domain" description="Type II secretion system protein GspF" evidence="9">
    <location>
        <begin position="72"/>
        <end position="195"/>
    </location>
</feature>
<dbReference type="OrthoDB" id="9805682at2"/>
<dbReference type="PANTHER" id="PTHR30012">
    <property type="entry name" value="GENERAL SECRETION PATHWAY PROTEIN"/>
    <property type="match status" value="1"/>
</dbReference>
<evidence type="ECO:0000256" key="4">
    <source>
        <dbReference type="ARBA" id="ARBA00022519"/>
    </source>
</evidence>
<evidence type="ECO:0000313" key="10">
    <source>
        <dbReference type="EMBL" id="SHF78100.1"/>
    </source>
</evidence>
<dbReference type="FunFam" id="1.20.81.30:FF:000001">
    <property type="entry name" value="Type II secretion system protein F"/>
    <property type="match status" value="2"/>
</dbReference>
<evidence type="ECO:0000256" key="1">
    <source>
        <dbReference type="ARBA" id="ARBA00004429"/>
    </source>
</evidence>
<feature type="transmembrane region" description="Helical" evidence="8">
    <location>
        <begin position="174"/>
        <end position="194"/>
    </location>
</feature>
<feature type="domain" description="Type II secretion system protein GspF" evidence="9">
    <location>
        <begin position="275"/>
        <end position="397"/>
    </location>
</feature>
<evidence type="ECO:0000256" key="3">
    <source>
        <dbReference type="ARBA" id="ARBA00022475"/>
    </source>
</evidence>
<comment type="subcellular location">
    <subcellularLocation>
        <location evidence="1">Cell inner membrane</location>
        <topology evidence="1">Multi-pass membrane protein</topology>
    </subcellularLocation>
</comment>
<keyword evidence="4" id="KW-0997">Cell inner membrane</keyword>
<name>A0A1M5EG09_9ALTE</name>
<feature type="transmembrane region" description="Helical" evidence="8">
    <location>
        <begin position="378"/>
        <end position="399"/>
    </location>
</feature>
<evidence type="ECO:0000256" key="5">
    <source>
        <dbReference type="ARBA" id="ARBA00022692"/>
    </source>
</evidence>
<protein>
    <submittedName>
        <fullName evidence="10">MSHA biogenesis protein MshG</fullName>
    </submittedName>
</protein>
<evidence type="ECO:0000256" key="8">
    <source>
        <dbReference type="SAM" id="Phobius"/>
    </source>
</evidence>
<dbReference type="GO" id="GO:0015628">
    <property type="term" value="P:protein secretion by the type II secretion system"/>
    <property type="evidence" value="ECO:0007669"/>
    <property type="project" value="TreeGrafter"/>
</dbReference>